<proteinExistence type="predicted"/>
<feature type="domain" description="Myb-like" evidence="4">
    <location>
        <begin position="156"/>
        <end position="206"/>
    </location>
</feature>
<feature type="domain" description="Myb-like" evidence="4">
    <location>
        <begin position="112"/>
        <end position="155"/>
    </location>
</feature>
<dbReference type="SUPFAM" id="SSF46689">
    <property type="entry name" value="Homeodomain-like"/>
    <property type="match status" value="1"/>
</dbReference>
<evidence type="ECO:0000259" key="5">
    <source>
        <dbReference type="PROSITE" id="PS51294"/>
    </source>
</evidence>
<accession>A0AAW1P099</accession>
<evidence type="ECO:0000313" key="7">
    <source>
        <dbReference type="Proteomes" id="UP001465755"/>
    </source>
</evidence>
<name>A0AAW1P099_9CHLO</name>
<dbReference type="EMBL" id="JALJOQ010000076">
    <property type="protein sequence ID" value="KAK9801420.1"/>
    <property type="molecule type" value="Genomic_DNA"/>
</dbReference>
<comment type="caution">
    <text evidence="6">The sequence shown here is derived from an EMBL/GenBank/DDBJ whole genome shotgun (WGS) entry which is preliminary data.</text>
</comment>
<dbReference type="GO" id="GO:0000981">
    <property type="term" value="F:DNA-binding transcription factor activity, RNA polymerase II-specific"/>
    <property type="evidence" value="ECO:0007669"/>
    <property type="project" value="TreeGrafter"/>
</dbReference>
<protein>
    <submittedName>
        <fullName evidence="6">Uncharacterized protein</fullName>
    </submittedName>
</protein>
<dbReference type="PANTHER" id="PTHR45614:SF274">
    <property type="entry name" value="MYB-LIKE DNA-BINDING PROTEIN"/>
    <property type="match status" value="1"/>
</dbReference>
<feature type="domain" description="HTH myb-type" evidence="5">
    <location>
        <begin position="156"/>
        <end position="210"/>
    </location>
</feature>
<dbReference type="PANTHER" id="PTHR45614">
    <property type="entry name" value="MYB PROTEIN-RELATED"/>
    <property type="match status" value="1"/>
</dbReference>
<dbReference type="SMART" id="SM00717">
    <property type="entry name" value="SANT"/>
    <property type="match status" value="2"/>
</dbReference>
<dbReference type="Proteomes" id="UP001465755">
    <property type="component" value="Unassembled WGS sequence"/>
</dbReference>
<dbReference type="Gene3D" id="1.10.10.60">
    <property type="entry name" value="Homeodomain-like"/>
    <property type="match status" value="2"/>
</dbReference>
<dbReference type="PROSITE" id="PS51294">
    <property type="entry name" value="HTH_MYB"/>
    <property type="match status" value="2"/>
</dbReference>
<keyword evidence="2" id="KW-0238">DNA-binding</keyword>
<dbReference type="GO" id="GO:0000978">
    <property type="term" value="F:RNA polymerase II cis-regulatory region sequence-specific DNA binding"/>
    <property type="evidence" value="ECO:0007669"/>
    <property type="project" value="TreeGrafter"/>
</dbReference>
<evidence type="ECO:0000256" key="1">
    <source>
        <dbReference type="ARBA" id="ARBA00022737"/>
    </source>
</evidence>
<dbReference type="Pfam" id="PF13921">
    <property type="entry name" value="Myb_DNA-bind_6"/>
    <property type="match status" value="1"/>
</dbReference>
<reference evidence="6 7" key="1">
    <citation type="journal article" date="2024" name="Nat. Commun.">
        <title>Phylogenomics reveals the evolutionary origins of lichenization in chlorophyte algae.</title>
        <authorList>
            <person name="Puginier C."/>
            <person name="Libourel C."/>
            <person name="Otte J."/>
            <person name="Skaloud P."/>
            <person name="Haon M."/>
            <person name="Grisel S."/>
            <person name="Petersen M."/>
            <person name="Berrin J.G."/>
            <person name="Delaux P.M."/>
            <person name="Dal Grande F."/>
            <person name="Keller J."/>
        </authorList>
    </citation>
    <scope>NUCLEOTIDE SEQUENCE [LARGE SCALE GENOMIC DNA]</scope>
    <source>
        <strain evidence="6 7">SAG 2036</strain>
    </source>
</reference>
<feature type="region of interest" description="Disordered" evidence="3">
    <location>
        <begin position="36"/>
        <end position="59"/>
    </location>
</feature>
<dbReference type="GO" id="GO:0005634">
    <property type="term" value="C:nucleus"/>
    <property type="evidence" value="ECO:0007669"/>
    <property type="project" value="TreeGrafter"/>
</dbReference>
<feature type="region of interest" description="Disordered" evidence="3">
    <location>
        <begin position="319"/>
        <end position="348"/>
    </location>
</feature>
<keyword evidence="1" id="KW-0677">Repeat</keyword>
<dbReference type="InterPro" id="IPR009057">
    <property type="entry name" value="Homeodomain-like_sf"/>
</dbReference>
<evidence type="ECO:0000259" key="4">
    <source>
        <dbReference type="PROSITE" id="PS50090"/>
    </source>
</evidence>
<keyword evidence="7" id="KW-1185">Reference proteome</keyword>
<dbReference type="AlphaFoldDB" id="A0AAW1P099"/>
<evidence type="ECO:0000313" key="6">
    <source>
        <dbReference type="EMBL" id="KAK9801420.1"/>
    </source>
</evidence>
<dbReference type="InterPro" id="IPR001005">
    <property type="entry name" value="SANT/Myb"/>
</dbReference>
<dbReference type="CDD" id="cd00167">
    <property type="entry name" value="SANT"/>
    <property type="match status" value="2"/>
</dbReference>
<sequence length="348" mass="37804">MNPSGPLPRVNLSWHTASGEKMTGTYVLQLAGEPQQGCHSKGFTASPKGRNHADSSVPSKRDVAAKALNCILQSTDGNTAQHGPLAQAQPLSHQQDCQQQTPLEVPSATKHWTPNEDALLKQLVQQHGPRMWNSLAKNLHGRHGKQLRERWLNHLDPAVKHGAWTQKENLILVQKQAELGNHWSQIRRFLPGRPDNAIKNHWWAHLKRQVEAVQAAGNMPQLLQLAAHQAQMQEQEMGARQHSPDSLLAMTTGHLQTAHPGYPGGAFGPWGMAPPGASQQPFHNAAMQPVPSSMQPPMPGFGSAQLGIGRSVAPPMHWPGASLPPGLPEMQASSVQPGLMAPPTVQKL</sequence>
<organism evidence="6 7">
    <name type="scientific">Symbiochloris irregularis</name>
    <dbReference type="NCBI Taxonomy" id="706552"/>
    <lineage>
        <taxon>Eukaryota</taxon>
        <taxon>Viridiplantae</taxon>
        <taxon>Chlorophyta</taxon>
        <taxon>core chlorophytes</taxon>
        <taxon>Trebouxiophyceae</taxon>
        <taxon>Trebouxiales</taxon>
        <taxon>Trebouxiaceae</taxon>
        <taxon>Symbiochloris</taxon>
    </lineage>
</organism>
<dbReference type="PROSITE" id="PS50090">
    <property type="entry name" value="MYB_LIKE"/>
    <property type="match status" value="2"/>
</dbReference>
<dbReference type="FunFam" id="1.10.10.60:FF:000010">
    <property type="entry name" value="Transcriptional activator Myb isoform A"/>
    <property type="match status" value="1"/>
</dbReference>
<evidence type="ECO:0000256" key="3">
    <source>
        <dbReference type="SAM" id="MobiDB-lite"/>
    </source>
</evidence>
<evidence type="ECO:0000256" key="2">
    <source>
        <dbReference type="ARBA" id="ARBA00023125"/>
    </source>
</evidence>
<feature type="domain" description="HTH myb-type" evidence="5">
    <location>
        <begin position="112"/>
        <end position="155"/>
    </location>
</feature>
<dbReference type="InterPro" id="IPR050560">
    <property type="entry name" value="MYB_TF"/>
</dbReference>
<dbReference type="InterPro" id="IPR017930">
    <property type="entry name" value="Myb_dom"/>
</dbReference>
<gene>
    <name evidence="6" type="ORF">WJX73_009594</name>
</gene>